<feature type="transmembrane region" description="Helical" evidence="5">
    <location>
        <begin position="119"/>
        <end position="142"/>
    </location>
</feature>
<name>A0A3B0TL82_9ZZZZ</name>
<dbReference type="EC" id="1.9.3.1" evidence="7"/>
<evidence type="ECO:0000256" key="5">
    <source>
        <dbReference type="SAM" id="Phobius"/>
    </source>
</evidence>
<evidence type="ECO:0000256" key="4">
    <source>
        <dbReference type="SAM" id="MobiDB-lite"/>
    </source>
</evidence>
<protein>
    <submittedName>
        <fullName evidence="7">Cytochrome c oxidase (Cbb3-type) subunit CcoO</fullName>
        <ecNumber evidence="7">1.9.3.1</ecNumber>
    </submittedName>
</protein>
<dbReference type="Pfam" id="PF00115">
    <property type="entry name" value="COX1"/>
    <property type="match status" value="1"/>
</dbReference>
<keyword evidence="3" id="KW-0408">Iron</keyword>
<dbReference type="InterPro" id="IPR036909">
    <property type="entry name" value="Cyt_c-like_dom_sf"/>
</dbReference>
<dbReference type="GO" id="GO:0004129">
    <property type="term" value="F:cytochrome-c oxidase activity"/>
    <property type="evidence" value="ECO:0007669"/>
    <property type="project" value="InterPro"/>
</dbReference>
<feature type="transmembrane region" description="Helical" evidence="5">
    <location>
        <begin position="154"/>
        <end position="175"/>
    </location>
</feature>
<dbReference type="AlphaFoldDB" id="A0A3B0TL82"/>
<feature type="transmembrane region" description="Helical" evidence="5">
    <location>
        <begin position="456"/>
        <end position="479"/>
    </location>
</feature>
<organism evidence="7">
    <name type="scientific">hydrothermal vent metagenome</name>
    <dbReference type="NCBI Taxonomy" id="652676"/>
    <lineage>
        <taxon>unclassified sequences</taxon>
        <taxon>metagenomes</taxon>
        <taxon>ecological metagenomes</taxon>
    </lineage>
</organism>
<feature type="transmembrane region" description="Helical" evidence="5">
    <location>
        <begin position="362"/>
        <end position="383"/>
    </location>
</feature>
<dbReference type="Gene3D" id="1.10.760.10">
    <property type="entry name" value="Cytochrome c-like domain"/>
    <property type="match status" value="1"/>
</dbReference>
<feature type="region of interest" description="Disordered" evidence="4">
    <location>
        <begin position="1"/>
        <end position="35"/>
    </location>
</feature>
<dbReference type="SUPFAM" id="SSF81442">
    <property type="entry name" value="Cytochrome c oxidase subunit I-like"/>
    <property type="match status" value="1"/>
</dbReference>
<feature type="transmembrane region" description="Helical" evidence="5">
    <location>
        <begin position="187"/>
        <end position="208"/>
    </location>
</feature>
<feature type="transmembrane region" description="Helical" evidence="5">
    <location>
        <begin position="295"/>
        <end position="315"/>
    </location>
</feature>
<evidence type="ECO:0000256" key="2">
    <source>
        <dbReference type="ARBA" id="ARBA00022723"/>
    </source>
</evidence>
<dbReference type="GO" id="GO:0046872">
    <property type="term" value="F:metal ion binding"/>
    <property type="evidence" value="ECO:0007669"/>
    <property type="project" value="UniProtKB-KW"/>
</dbReference>
<feature type="transmembrane region" description="Helical" evidence="5">
    <location>
        <begin position="223"/>
        <end position="246"/>
    </location>
</feature>
<reference evidence="7" key="1">
    <citation type="submission" date="2018-06" db="EMBL/GenBank/DDBJ databases">
        <authorList>
            <person name="Zhirakovskaya E."/>
        </authorList>
    </citation>
    <scope>NUCLEOTIDE SEQUENCE</scope>
</reference>
<evidence type="ECO:0000259" key="6">
    <source>
        <dbReference type="PROSITE" id="PS51007"/>
    </source>
</evidence>
<evidence type="ECO:0000256" key="3">
    <source>
        <dbReference type="ARBA" id="ARBA00023004"/>
    </source>
</evidence>
<keyword evidence="1" id="KW-0349">Heme</keyword>
<proteinExistence type="predicted"/>
<dbReference type="InterPro" id="IPR009056">
    <property type="entry name" value="Cyt_c-like_dom"/>
</dbReference>
<dbReference type="GO" id="GO:0016491">
    <property type="term" value="F:oxidoreductase activity"/>
    <property type="evidence" value="ECO:0007669"/>
    <property type="project" value="UniProtKB-KW"/>
</dbReference>
<keyword evidence="5" id="KW-1133">Transmembrane helix</keyword>
<dbReference type="PROSITE" id="PS51007">
    <property type="entry name" value="CYTC"/>
    <property type="match status" value="1"/>
</dbReference>
<accession>A0A3B0TL82</accession>
<evidence type="ECO:0000313" key="7">
    <source>
        <dbReference type="EMBL" id="VAW09414.1"/>
    </source>
</evidence>
<feature type="transmembrane region" description="Helical" evidence="5">
    <location>
        <begin position="258"/>
        <end position="275"/>
    </location>
</feature>
<feature type="transmembrane region" description="Helical" evidence="5">
    <location>
        <begin position="510"/>
        <end position="528"/>
    </location>
</feature>
<dbReference type="Pfam" id="PF02433">
    <property type="entry name" value="FixO"/>
    <property type="match status" value="1"/>
</dbReference>
<feature type="transmembrane region" description="Helical" evidence="5">
    <location>
        <begin position="404"/>
        <end position="430"/>
    </location>
</feature>
<dbReference type="InterPro" id="IPR036927">
    <property type="entry name" value="Cyt_c_oxase-like_su1_sf"/>
</dbReference>
<keyword evidence="5" id="KW-0812">Transmembrane</keyword>
<gene>
    <name evidence="7" type="ORF">MNBD_ACTINO02-500</name>
</gene>
<feature type="transmembrane region" description="Helical" evidence="5">
    <location>
        <begin position="85"/>
        <end position="107"/>
    </location>
</feature>
<dbReference type="GO" id="GO:0020037">
    <property type="term" value="F:heme binding"/>
    <property type="evidence" value="ECO:0007669"/>
    <property type="project" value="InterPro"/>
</dbReference>
<dbReference type="Gene3D" id="1.20.210.10">
    <property type="entry name" value="Cytochrome c oxidase-like, subunit I domain"/>
    <property type="match status" value="1"/>
</dbReference>
<keyword evidence="2" id="KW-0479">Metal-binding</keyword>
<dbReference type="GO" id="GO:0016020">
    <property type="term" value="C:membrane"/>
    <property type="evidence" value="ECO:0007669"/>
    <property type="project" value="InterPro"/>
</dbReference>
<dbReference type="InterPro" id="IPR003468">
    <property type="entry name" value="Cyt_c_oxidase_monohaem-su/FixO"/>
</dbReference>
<sequence length="661" mass="68804">MRTDSDTRTTNTVTAETSSVDDTSMAMPDRPDSQVGDTSARPFALLAIIFLAISAVLGAVAAVSLAEPAVTGNVSFLSYGRLYPAATNLFVNGWLTLGFIAVAMFLVPRVVKRPLASRGLSVIGASLYSVGVIAGSVAVLLGRGDGKVGFEAPWYIDLTMFIGVLLVSRSIGVTVRKRADRSSIPPSALFLTAGIIWLTLALLVALPFGGGPTQGLGGVLQNIFARGAVVGLWLTSAGFGVTYYVVHRITGAPRRSTDRTVLAAFWSVAVAMPFYGATQITHSVLPNWLETLGAMFAIGAILPALILASYVAGLVRSRIDNVSDAVTLKWLSLGTASFVAFIGLTALGTIRSVASVTQLTPWTSGVEFLALGGAFTAWLVAFYRQAGPDFLGRAIPDGISEGHLRLTALGVVGFSVSSMVAGLVSGYAWIGAANSADVGVTGVDFSLSSQPTLVTLGVRGASMALFALGALFFAVSVFASRASASPVPAVDDLDDGLDVLSGAPVGFAKLAGSAVGLFAIAAAVVWLIPSTEVNPSEGTILGDTVRVESSEAFAAGKEVYFQEGCAVCHTQQVRPIVTDVDLGAVSLYGDYVNEDTVPLGLMRIGPDLMHVGSGDQTGSVVFLRDYLADPRSERPWSTMPSYGYLSETELEALATYLAGLK</sequence>
<keyword evidence="7" id="KW-0560">Oxidoreductase</keyword>
<feature type="transmembrane region" description="Helical" evidence="5">
    <location>
        <begin position="43"/>
        <end position="65"/>
    </location>
</feature>
<dbReference type="GO" id="GO:0009060">
    <property type="term" value="P:aerobic respiration"/>
    <property type="evidence" value="ECO:0007669"/>
    <property type="project" value="InterPro"/>
</dbReference>
<dbReference type="InterPro" id="IPR000883">
    <property type="entry name" value="Cyt_C_Oxase_1"/>
</dbReference>
<keyword evidence="5" id="KW-0472">Membrane</keyword>
<feature type="domain" description="Cytochrome c" evidence="6">
    <location>
        <begin position="551"/>
        <end position="661"/>
    </location>
</feature>
<feature type="transmembrane region" description="Helical" evidence="5">
    <location>
        <begin position="327"/>
        <end position="350"/>
    </location>
</feature>
<dbReference type="SUPFAM" id="SSF46626">
    <property type="entry name" value="Cytochrome c"/>
    <property type="match status" value="1"/>
</dbReference>
<dbReference type="EMBL" id="UOEK01000574">
    <property type="protein sequence ID" value="VAW09414.1"/>
    <property type="molecule type" value="Genomic_DNA"/>
</dbReference>
<evidence type="ECO:0000256" key="1">
    <source>
        <dbReference type="ARBA" id="ARBA00022617"/>
    </source>
</evidence>